<keyword evidence="2" id="KW-1133">Transmembrane helix</keyword>
<feature type="compositionally biased region" description="Basic and acidic residues" evidence="1">
    <location>
        <begin position="332"/>
        <end position="341"/>
    </location>
</feature>
<keyword evidence="2" id="KW-0472">Membrane</keyword>
<evidence type="ECO:0000256" key="1">
    <source>
        <dbReference type="SAM" id="MobiDB-lite"/>
    </source>
</evidence>
<evidence type="ECO:0000313" key="3">
    <source>
        <dbReference type="EMBL" id="KAG6519875.1"/>
    </source>
</evidence>
<reference evidence="3 4" key="1">
    <citation type="submission" date="2020-08" db="EMBL/GenBank/DDBJ databases">
        <title>Plant Genome Project.</title>
        <authorList>
            <person name="Zhang R.-G."/>
        </authorList>
    </citation>
    <scope>NUCLEOTIDE SEQUENCE [LARGE SCALE GENOMIC DNA]</scope>
    <source>
        <tissue evidence="3">Rhizome</tissue>
    </source>
</reference>
<dbReference type="EMBL" id="JACMSC010000005">
    <property type="protein sequence ID" value="KAG6519875.1"/>
    <property type="molecule type" value="Genomic_DNA"/>
</dbReference>
<keyword evidence="4" id="KW-1185">Reference proteome</keyword>
<dbReference type="AlphaFoldDB" id="A0A8J5H443"/>
<feature type="region of interest" description="Disordered" evidence="1">
    <location>
        <begin position="319"/>
        <end position="346"/>
    </location>
</feature>
<gene>
    <name evidence="3" type="ORF">ZIOFF_016904</name>
</gene>
<dbReference type="PANTHER" id="PTHR36760:SF1">
    <property type="entry name" value="ACIDIC LEUCINE-RICH NUCLEAR PHOSPHOPROTEIN 32 FAMILY B PROTEIN"/>
    <property type="match status" value="1"/>
</dbReference>
<organism evidence="3 4">
    <name type="scientific">Zingiber officinale</name>
    <name type="common">Ginger</name>
    <name type="synonym">Amomum zingiber</name>
    <dbReference type="NCBI Taxonomy" id="94328"/>
    <lineage>
        <taxon>Eukaryota</taxon>
        <taxon>Viridiplantae</taxon>
        <taxon>Streptophyta</taxon>
        <taxon>Embryophyta</taxon>
        <taxon>Tracheophyta</taxon>
        <taxon>Spermatophyta</taxon>
        <taxon>Magnoliopsida</taxon>
        <taxon>Liliopsida</taxon>
        <taxon>Zingiberales</taxon>
        <taxon>Zingiberaceae</taxon>
        <taxon>Zingiber</taxon>
    </lineage>
</organism>
<accession>A0A8J5H443</accession>
<name>A0A8J5H443_ZINOF</name>
<dbReference type="Proteomes" id="UP000734854">
    <property type="component" value="Unassembled WGS sequence"/>
</dbReference>
<evidence type="ECO:0000313" key="4">
    <source>
        <dbReference type="Proteomes" id="UP000734854"/>
    </source>
</evidence>
<protein>
    <recommendedName>
        <fullName evidence="5">Transmembrane protein</fullName>
    </recommendedName>
</protein>
<proteinExistence type="predicted"/>
<comment type="caution">
    <text evidence="3">The sequence shown here is derived from an EMBL/GenBank/DDBJ whole genome shotgun (WGS) entry which is preliminary data.</text>
</comment>
<feature type="transmembrane region" description="Helical" evidence="2">
    <location>
        <begin position="93"/>
        <end position="114"/>
    </location>
</feature>
<keyword evidence="2" id="KW-0812">Transmembrane</keyword>
<sequence length="394" mass="44230">MQNSCEGPSLVACASPQFTPRHCKLFLSFHFLSSLFPGFRCRCTDRNWKRKRTKSDRSVVLLPLAFFSSDSLQRQRSSRVESMQRLRSCGGSVAHLSAILFFDIVSFLSFLASHPLHSTYLFLFLPRLLPLLRYLSPLLLSTSALFFLLLTASPYLDRNEATAAPRFLGATSRIVLLALQDGLRGSEKIDLLEQFASLVLSPIDDASPSSRGSAAEVVFGQLPLTDHAVSARETEQPSQSGSDSALRPTRNRSHSDSSESVESLQRYGSVRNEREWKRTLACKLYEERMTQKLCKEREVAEGEEDMDLLWEAYEANADPNAAKTSRKKKVKKEKERDAVKQEEEEEPSAVQLCCLDAFRLSAGKMNLGMGKRNLAKLSKVFKGMKKLTRSGSKE</sequence>
<evidence type="ECO:0008006" key="5">
    <source>
        <dbReference type="Google" id="ProtNLM"/>
    </source>
</evidence>
<feature type="transmembrane region" description="Helical" evidence="2">
    <location>
        <begin position="134"/>
        <end position="156"/>
    </location>
</feature>
<dbReference type="PANTHER" id="PTHR36760">
    <property type="entry name" value="ACIDIC LEUCINE-RICH NUCLEAR PHOSPHOPROTEIN 32 FAMILY B PROTEIN"/>
    <property type="match status" value="1"/>
</dbReference>
<feature type="region of interest" description="Disordered" evidence="1">
    <location>
        <begin position="230"/>
        <end position="268"/>
    </location>
</feature>
<evidence type="ECO:0000256" key="2">
    <source>
        <dbReference type="SAM" id="Phobius"/>
    </source>
</evidence>